<reference evidence="3 4" key="1">
    <citation type="submission" date="2017-06" db="EMBL/GenBank/DDBJ databases">
        <title>A platform for efficient transgenesis in Macrostomum lignano, a flatworm model organism for stem cell research.</title>
        <authorList>
            <person name="Berezikov E."/>
        </authorList>
    </citation>
    <scope>NUCLEOTIDE SEQUENCE [LARGE SCALE GENOMIC DNA]</scope>
    <source>
        <strain evidence="3">DV1</strain>
        <tissue evidence="3">Whole organism</tissue>
    </source>
</reference>
<dbReference type="Pfam" id="PF13374">
    <property type="entry name" value="TPR_10"/>
    <property type="match status" value="1"/>
</dbReference>
<dbReference type="GO" id="GO:0005737">
    <property type="term" value="C:cytoplasm"/>
    <property type="evidence" value="ECO:0007669"/>
    <property type="project" value="UniProtKB-SubCell"/>
</dbReference>
<accession>A0A267GND0</accession>
<comment type="similarity">
    <text evidence="1 2">Belongs to the CNOT10 family.</text>
</comment>
<dbReference type="Gene3D" id="1.25.40.10">
    <property type="entry name" value="Tetratricopeptide repeat domain"/>
    <property type="match status" value="1"/>
</dbReference>
<keyword evidence="2" id="KW-0805">Transcription regulation</keyword>
<dbReference type="InterPro" id="IPR019734">
    <property type="entry name" value="TPR_rpt"/>
</dbReference>
<sequence>KILKMPNSAQEQHQLQDRDEPLANKLKCVGNINQPFSVQESLLASQATEFFYSNQLDKCQTALNWLKACDSHHPGLLVNWAVLQFYNSGGNCVDKFGQELALAAAAAAADSSWQELLVQTAEEPAAAQDPACSALLYNFALVLHYQRRHSEARRLLELALPLAPPDCRLGAAIRELLLDTLLLRLRLPDAAIKLIDSEAKSRPPAPSSPEQAAILRAVAQALSPKPGSNSACSDSDIHASLKQDTRERLIQLDARIEASLMLKKFDGALSLVTELCTEVQSADEVKLSFKLLSEIRKAQLLYFSGSLEQSLSLLRSIATANRDHSLIVLNNLSCVYLRQGKPRLAQHCLRQALQCQVEDCNQLIQQQSQSADETASTLSWQPHTASLSMLASDRHFELLHNLGLALLFSGRPAQAFNCLLEVANKFPGNPCLWLRLAECCVHQHQQSIADRQCAWRIESIGSTLHRKLVLNPLLCGNGESNKINNGDSMAAMPAPTLEFGAICASNALLLLPLTEPGGHVSLPLSPGRLGNLSSRRRILELRSAALSVAAYCALGLGDFARAERCCRQLLTQPGLSESQTCLARDYLAQALVHLQVSNDPATSSHIPEAIQLLIACGSCTQAPHHESQLYNLAVLYTIAGDLLSARRCVDSVQMRGVQPPLSDHVRFLKAFLDLTMLNRRDLARELRRNSSVN</sequence>
<dbReference type="SMART" id="SM00028">
    <property type="entry name" value="TPR"/>
    <property type="match status" value="4"/>
</dbReference>
<evidence type="ECO:0000256" key="1">
    <source>
        <dbReference type="ARBA" id="ARBA00010080"/>
    </source>
</evidence>
<dbReference type="PANTHER" id="PTHR12979:SF5">
    <property type="entry name" value="CCR4-NOT TRANSCRIPTION COMPLEX SUBUNIT 10"/>
    <property type="match status" value="1"/>
</dbReference>
<comment type="subcellular location">
    <subcellularLocation>
        <location evidence="2">Cytoplasm</location>
    </subcellularLocation>
    <subcellularLocation>
        <location evidence="2">Nucleus</location>
    </subcellularLocation>
</comment>
<dbReference type="GO" id="GO:0005634">
    <property type="term" value="C:nucleus"/>
    <property type="evidence" value="ECO:0007669"/>
    <property type="project" value="UniProtKB-SubCell"/>
</dbReference>
<keyword evidence="4" id="KW-1185">Reference proteome</keyword>
<keyword evidence="2" id="KW-0943">RNA-mediated gene silencing</keyword>
<comment type="caution">
    <text evidence="3">The sequence shown here is derived from an EMBL/GenBank/DDBJ whole genome shotgun (WGS) entry which is preliminary data.</text>
</comment>
<dbReference type="AlphaFoldDB" id="A0A267GND0"/>
<evidence type="ECO:0000313" key="4">
    <source>
        <dbReference type="Proteomes" id="UP000215902"/>
    </source>
</evidence>
<proteinExistence type="inferred from homology"/>
<dbReference type="OrthoDB" id="25157at2759"/>
<dbReference type="InterPro" id="IPR039740">
    <property type="entry name" value="CNOT10"/>
</dbReference>
<dbReference type="GO" id="GO:0017148">
    <property type="term" value="P:negative regulation of translation"/>
    <property type="evidence" value="ECO:0007669"/>
    <property type="project" value="TreeGrafter"/>
</dbReference>
<dbReference type="GO" id="GO:0006402">
    <property type="term" value="P:mRNA catabolic process"/>
    <property type="evidence" value="ECO:0007669"/>
    <property type="project" value="TreeGrafter"/>
</dbReference>
<dbReference type="STRING" id="282301.A0A267GND0"/>
<evidence type="ECO:0000313" key="3">
    <source>
        <dbReference type="EMBL" id="PAA87538.1"/>
    </source>
</evidence>
<dbReference type="PANTHER" id="PTHR12979">
    <property type="entry name" value="CCR4-NOT TRANSCRIPTION COMPLEX SUBUNIT 10"/>
    <property type="match status" value="1"/>
</dbReference>
<gene>
    <name evidence="3" type="ORF">BOX15_Mlig030377g3</name>
</gene>
<evidence type="ECO:0000256" key="2">
    <source>
        <dbReference type="RuleBase" id="RU367083"/>
    </source>
</evidence>
<feature type="non-terminal residue" evidence="3">
    <location>
        <position position="1"/>
    </location>
</feature>
<dbReference type="GO" id="GO:0030014">
    <property type="term" value="C:CCR4-NOT complex"/>
    <property type="evidence" value="ECO:0007669"/>
    <property type="project" value="UniProtKB-UniRule"/>
</dbReference>
<comment type="function">
    <text evidence="2">Component of the CCR4-NOT complex which is one of the major cellular mRNA deadenylases and is linked to various cellular processes including bulk mRNA degradation, miRNA-mediated repression, translational repression during translational initiation and general transcription regulation.</text>
</comment>
<protein>
    <recommendedName>
        <fullName evidence="2">CCR4-NOT transcription complex subunit 10</fullName>
    </recommendedName>
</protein>
<keyword evidence="2" id="KW-0963">Cytoplasm</keyword>
<organism evidence="3 4">
    <name type="scientific">Macrostomum lignano</name>
    <dbReference type="NCBI Taxonomy" id="282301"/>
    <lineage>
        <taxon>Eukaryota</taxon>
        <taxon>Metazoa</taxon>
        <taxon>Spiralia</taxon>
        <taxon>Lophotrochozoa</taxon>
        <taxon>Platyhelminthes</taxon>
        <taxon>Rhabditophora</taxon>
        <taxon>Macrostomorpha</taxon>
        <taxon>Macrostomida</taxon>
        <taxon>Macrostomidae</taxon>
        <taxon>Macrostomum</taxon>
    </lineage>
</organism>
<dbReference type="InterPro" id="IPR011990">
    <property type="entry name" value="TPR-like_helical_dom_sf"/>
</dbReference>
<keyword evidence="2" id="KW-0810">Translation regulation</keyword>
<dbReference type="Proteomes" id="UP000215902">
    <property type="component" value="Unassembled WGS sequence"/>
</dbReference>
<dbReference type="SUPFAM" id="SSF48452">
    <property type="entry name" value="TPR-like"/>
    <property type="match status" value="2"/>
</dbReference>
<dbReference type="GO" id="GO:0031047">
    <property type="term" value="P:regulatory ncRNA-mediated gene silencing"/>
    <property type="evidence" value="ECO:0007669"/>
    <property type="project" value="UniProtKB-UniRule"/>
</dbReference>
<keyword evidence="2" id="KW-0804">Transcription</keyword>
<keyword evidence="2" id="KW-0539">Nucleus</keyword>
<dbReference type="EMBL" id="NIVC01000226">
    <property type="protein sequence ID" value="PAA87538.1"/>
    <property type="molecule type" value="Genomic_DNA"/>
</dbReference>
<name>A0A267GND0_9PLAT</name>